<gene>
    <name evidence="2" type="ORF">H9Q81_07325</name>
</gene>
<evidence type="ECO:0000313" key="3">
    <source>
        <dbReference type="Proteomes" id="UP000515913"/>
    </source>
</evidence>
<dbReference type="AlphaFoldDB" id="A0A7G9GVD5"/>
<accession>A0A7G9GVD5</accession>
<keyword evidence="3" id="KW-1185">Reference proteome</keyword>
<organism evidence="2 3">
    <name type="scientific">Fusobacterium hominis</name>
    <dbReference type="NCBI Taxonomy" id="2764326"/>
    <lineage>
        <taxon>Bacteria</taxon>
        <taxon>Fusobacteriati</taxon>
        <taxon>Fusobacteriota</taxon>
        <taxon>Fusobacteriia</taxon>
        <taxon>Fusobacteriales</taxon>
        <taxon>Fusobacteriaceae</taxon>
        <taxon>Fusobacterium</taxon>
    </lineage>
</organism>
<feature type="signal peptide" evidence="1">
    <location>
        <begin position="1"/>
        <end position="18"/>
    </location>
</feature>
<reference evidence="2 3" key="1">
    <citation type="submission" date="2020-08" db="EMBL/GenBank/DDBJ databases">
        <authorList>
            <person name="Liu C."/>
            <person name="Sun Q."/>
        </authorList>
    </citation>
    <scope>NUCLEOTIDE SEQUENCE [LARGE SCALE GENOMIC DNA]</scope>
    <source>
        <strain evidence="2 3">NSJ-57</strain>
    </source>
</reference>
<name>A0A7G9GVD5_9FUSO</name>
<dbReference type="EMBL" id="CP060637">
    <property type="protein sequence ID" value="QNM14767.1"/>
    <property type="molecule type" value="Genomic_DNA"/>
</dbReference>
<dbReference type="RefSeq" id="WP_187422715.1">
    <property type="nucleotide sequence ID" value="NZ_CP060637.1"/>
</dbReference>
<proteinExistence type="predicted"/>
<feature type="chain" id="PRO_5028885043" description="Adhesion protein FadA" evidence="1">
    <location>
        <begin position="19"/>
        <end position="111"/>
    </location>
</feature>
<evidence type="ECO:0000313" key="2">
    <source>
        <dbReference type="EMBL" id="QNM14767.1"/>
    </source>
</evidence>
<dbReference type="KEGG" id="fho:H9Q81_07325"/>
<evidence type="ECO:0008006" key="4">
    <source>
        <dbReference type="Google" id="ProtNLM"/>
    </source>
</evidence>
<keyword evidence="1" id="KW-0732">Signal</keyword>
<dbReference type="Proteomes" id="UP000515913">
    <property type="component" value="Chromosome"/>
</dbReference>
<sequence>MKKLIFVALLVVSSAAFANNYHNPNFIHHKNHNNCYNNLNLTDSQRREIRNYRLDIQEKQLKVSRLLNSEKIDWNEVENLNKEIAISKAKLNTEMLKIRVAQNNATTLTTK</sequence>
<protein>
    <recommendedName>
        <fullName evidence="4">Adhesion protein FadA</fullName>
    </recommendedName>
</protein>
<evidence type="ECO:0000256" key="1">
    <source>
        <dbReference type="SAM" id="SignalP"/>
    </source>
</evidence>